<sequence length="395" mass="46167">MSIMLRSILSLVPLEIRKDKKHYIVEDTDSREFYEMNKVSIEAIYLIQQSFQLSEIERQLKEKYPDEEVNILDFAEQLLDLNLIREIDGVKIETNPKKKESLGFLWISPKIGKFFFNTYAYFIYSLLFVINVILLGCYPSLFPHYKDLFVFNFMVFNIPLLAGLTILLVFIHEFGHILAMRANNLPTKLGIGHRLFLVVFETDMEAVWKLPSKNRNGLYLAGICFDSVILSIALFSQLIFKNEPGVFLGIMKIIVLDTFIRMVYQCCVFMKTDLYYLIENVLGCFNLMESAQQLIKKQLPFKFSQKAEVIFESEKKMVLLYSVFYFIGVFLSVSLYAIFYIPQLLYALKTVLPGLEKPLTSLPFWDAALFSLQILIVFMLLLISWRKKYIRKSHM</sequence>
<feature type="transmembrane region" description="Helical" evidence="1">
    <location>
        <begin position="318"/>
        <end position="342"/>
    </location>
</feature>
<feature type="transmembrane region" description="Helical" evidence="1">
    <location>
        <begin position="362"/>
        <end position="385"/>
    </location>
</feature>
<proteinExistence type="predicted"/>
<dbReference type="EMBL" id="JARMQG010000129">
    <property type="protein sequence ID" value="MED3562980.1"/>
    <property type="molecule type" value="Genomic_DNA"/>
</dbReference>
<evidence type="ECO:0000313" key="3">
    <source>
        <dbReference type="Proteomes" id="UP001330749"/>
    </source>
</evidence>
<keyword evidence="1" id="KW-0472">Membrane</keyword>
<feature type="transmembrane region" description="Helical" evidence="1">
    <location>
        <begin position="119"/>
        <end position="142"/>
    </location>
</feature>
<feature type="transmembrane region" description="Helical" evidence="1">
    <location>
        <begin position="218"/>
        <end position="240"/>
    </location>
</feature>
<dbReference type="Proteomes" id="UP001330749">
    <property type="component" value="Unassembled WGS sequence"/>
</dbReference>
<protein>
    <recommendedName>
        <fullName evidence="4">Peptidase</fullName>
    </recommendedName>
</protein>
<keyword evidence="1" id="KW-1133">Transmembrane helix</keyword>
<keyword evidence="1" id="KW-0812">Transmembrane</keyword>
<keyword evidence="3" id="KW-1185">Reference proteome</keyword>
<accession>A0ABU6N9V6</accession>
<feature type="transmembrane region" description="Helical" evidence="1">
    <location>
        <begin position="148"/>
        <end position="171"/>
    </location>
</feature>
<name>A0ABU6N9V6_9BACI</name>
<reference evidence="2 3" key="1">
    <citation type="submission" date="2023-03" db="EMBL/GenBank/DDBJ databases">
        <title>Bacillus Genome Sequencing.</title>
        <authorList>
            <person name="Dunlap C."/>
        </authorList>
    </citation>
    <scope>NUCLEOTIDE SEQUENCE [LARGE SCALE GENOMIC DNA]</scope>
    <source>
        <strain evidence="2 3">B-14544</strain>
    </source>
</reference>
<organism evidence="2 3">
    <name type="scientific">Bacillus xiapuensis</name>
    <dbReference type="NCBI Taxonomy" id="2014075"/>
    <lineage>
        <taxon>Bacteria</taxon>
        <taxon>Bacillati</taxon>
        <taxon>Bacillota</taxon>
        <taxon>Bacilli</taxon>
        <taxon>Bacillales</taxon>
        <taxon>Bacillaceae</taxon>
        <taxon>Bacillus</taxon>
    </lineage>
</organism>
<feature type="transmembrane region" description="Helical" evidence="1">
    <location>
        <begin position="246"/>
        <end position="264"/>
    </location>
</feature>
<comment type="caution">
    <text evidence="2">The sequence shown here is derived from an EMBL/GenBank/DDBJ whole genome shotgun (WGS) entry which is preliminary data.</text>
</comment>
<gene>
    <name evidence="2" type="ORF">P4447_11010</name>
</gene>
<dbReference type="RefSeq" id="WP_327968002.1">
    <property type="nucleotide sequence ID" value="NZ_JARMQG010000129.1"/>
</dbReference>
<evidence type="ECO:0000256" key="1">
    <source>
        <dbReference type="SAM" id="Phobius"/>
    </source>
</evidence>
<evidence type="ECO:0000313" key="2">
    <source>
        <dbReference type="EMBL" id="MED3562980.1"/>
    </source>
</evidence>
<evidence type="ECO:0008006" key="4">
    <source>
        <dbReference type="Google" id="ProtNLM"/>
    </source>
</evidence>